<keyword evidence="2" id="KW-0479">Metal-binding</keyword>
<comment type="caution">
    <text evidence="6">The sequence shown here is derived from an EMBL/GenBank/DDBJ whole genome shotgun (WGS) entry which is preliminary data.</text>
</comment>
<organism evidence="6 7">
    <name type="scientific">Kitasatospora kazusensis</name>
    <dbReference type="NCBI Taxonomy" id="407974"/>
    <lineage>
        <taxon>Bacteria</taxon>
        <taxon>Bacillati</taxon>
        <taxon>Actinomycetota</taxon>
        <taxon>Actinomycetes</taxon>
        <taxon>Kitasatosporales</taxon>
        <taxon>Streptomycetaceae</taxon>
        <taxon>Kitasatospora</taxon>
    </lineage>
</organism>
<gene>
    <name evidence="6" type="ORF">GCM10009760_08670</name>
</gene>
<dbReference type="PROSITE" id="PS51918">
    <property type="entry name" value="RADICAL_SAM"/>
    <property type="match status" value="1"/>
</dbReference>
<keyword evidence="1" id="KW-0949">S-adenosyl-L-methionine</keyword>
<evidence type="ECO:0000256" key="1">
    <source>
        <dbReference type="ARBA" id="ARBA00022691"/>
    </source>
</evidence>
<evidence type="ECO:0000256" key="2">
    <source>
        <dbReference type="ARBA" id="ARBA00022723"/>
    </source>
</evidence>
<evidence type="ECO:0000313" key="6">
    <source>
        <dbReference type="EMBL" id="GAA2132999.1"/>
    </source>
</evidence>
<evidence type="ECO:0000256" key="3">
    <source>
        <dbReference type="ARBA" id="ARBA00023004"/>
    </source>
</evidence>
<dbReference type="SFLD" id="SFLDG01067">
    <property type="entry name" value="SPASM/twitch_domain_containing"/>
    <property type="match status" value="1"/>
</dbReference>
<dbReference type="InterPro" id="IPR058240">
    <property type="entry name" value="rSAM_sf"/>
</dbReference>
<dbReference type="RefSeq" id="WP_344460858.1">
    <property type="nucleotide sequence ID" value="NZ_BAAANT010000003.1"/>
</dbReference>
<protein>
    <recommendedName>
        <fullName evidence="5">Radical SAM core domain-containing protein</fullName>
    </recommendedName>
</protein>
<dbReference type="InterPro" id="IPR007197">
    <property type="entry name" value="rSAM"/>
</dbReference>
<keyword evidence="4" id="KW-0411">Iron-sulfur</keyword>
<keyword evidence="7" id="KW-1185">Reference proteome</keyword>
<dbReference type="SFLD" id="SFLDS00029">
    <property type="entry name" value="Radical_SAM"/>
    <property type="match status" value="1"/>
</dbReference>
<keyword evidence="3" id="KW-0408">Iron</keyword>
<reference evidence="7" key="1">
    <citation type="journal article" date="2019" name="Int. J. Syst. Evol. Microbiol.">
        <title>The Global Catalogue of Microorganisms (GCM) 10K type strain sequencing project: providing services to taxonomists for standard genome sequencing and annotation.</title>
        <authorList>
            <consortium name="The Broad Institute Genomics Platform"/>
            <consortium name="The Broad Institute Genome Sequencing Center for Infectious Disease"/>
            <person name="Wu L."/>
            <person name="Ma J."/>
        </authorList>
    </citation>
    <scope>NUCLEOTIDE SEQUENCE [LARGE SCALE GENOMIC DNA]</scope>
    <source>
        <strain evidence="7">JCM 14560</strain>
    </source>
</reference>
<evidence type="ECO:0000256" key="4">
    <source>
        <dbReference type="ARBA" id="ARBA00023014"/>
    </source>
</evidence>
<evidence type="ECO:0000313" key="7">
    <source>
        <dbReference type="Proteomes" id="UP001422759"/>
    </source>
</evidence>
<dbReference type="EMBL" id="BAAANT010000003">
    <property type="protein sequence ID" value="GAA2132999.1"/>
    <property type="molecule type" value="Genomic_DNA"/>
</dbReference>
<accession>A0ABP5KMW5</accession>
<proteinExistence type="predicted"/>
<dbReference type="CDD" id="cd01335">
    <property type="entry name" value="Radical_SAM"/>
    <property type="match status" value="1"/>
</dbReference>
<dbReference type="InterPro" id="IPR013785">
    <property type="entry name" value="Aldolase_TIM"/>
</dbReference>
<dbReference type="PANTHER" id="PTHR43273">
    <property type="entry name" value="ANAEROBIC SULFATASE-MATURATING ENZYME HOMOLOG ASLB-RELATED"/>
    <property type="match status" value="1"/>
</dbReference>
<dbReference type="Pfam" id="PF04055">
    <property type="entry name" value="Radical_SAM"/>
    <property type="match status" value="1"/>
</dbReference>
<evidence type="ECO:0000259" key="5">
    <source>
        <dbReference type="PROSITE" id="PS51918"/>
    </source>
</evidence>
<dbReference type="SUPFAM" id="SSF102114">
    <property type="entry name" value="Radical SAM enzymes"/>
    <property type="match status" value="1"/>
</dbReference>
<dbReference type="PANTHER" id="PTHR43273:SF8">
    <property type="entry name" value="RADICAL SAM DOMAIN PROTEIN"/>
    <property type="match status" value="1"/>
</dbReference>
<dbReference type="Gene3D" id="3.20.20.70">
    <property type="entry name" value="Aldolase class I"/>
    <property type="match status" value="1"/>
</dbReference>
<sequence>MSTAPALDGIRTERLIKASSGWWFLGPQGSARLRDHQVTPEGTVRPETRRYLVDAGLCEPPVLRTYALTVLTSTDCNLGCAYCFQNTAQDPTGGSRPPRIERARLDSDTIGPMLDFVSQRMAESNLERLSVLLFGGEPLLNPRACVEVLNRASELGEMSARMVSNGTLLTRTIAHQLADAGLSTVQITFDGDQTEHDTIRVTRSGRATFETIIANMVRATEETSLRWQIRVNVSHHNHERTDALLERLAAELDPSRCSIHFAIVGDAGVGYGNDLLHTDTLADKMADWQIRALEHGFAVGRPRAAEVCLTCTVPDGRYGAVVNADGVLYSCWESAGKPGWEVGTIRNGYLSAEETTGRWVTCHDGYQHADSAAARTAFHDRVDVTFLDHLHASGRL</sequence>
<name>A0ABP5KMW5_9ACTN</name>
<feature type="domain" description="Radical SAM core" evidence="5">
    <location>
        <begin position="62"/>
        <end position="301"/>
    </location>
</feature>
<dbReference type="Proteomes" id="UP001422759">
    <property type="component" value="Unassembled WGS sequence"/>
</dbReference>
<dbReference type="InterPro" id="IPR023867">
    <property type="entry name" value="Sulphatase_maturase_rSAM"/>
</dbReference>